<keyword evidence="2" id="KW-1185">Reference proteome</keyword>
<keyword evidence="1" id="KW-0472">Membrane</keyword>
<organism evidence="2 3">
    <name type="scientific">Drosophila lebanonensis</name>
    <name type="common">Fruit fly</name>
    <name type="synonym">Scaptodrosophila lebanonensis</name>
    <dbReference type="NCBI Taxonomy" id="7225"/>
    <lineage>
        <taxon>Eukaryota</taxon>
        <taxon>Metazoa</taxon>
        <taxon>Ecdysozoa</taxon>
        <taxon>Arthropoda</taxon>
        <taxon>Hexapoda</taxon>
        <taxon>Insecta</taxon>
        <taxon>Pterygota</taxon>
        <taxon>Neoptera</taxon>
        <taxon>Endopterygota</taxon>
        <taxon>Diptera</taxon>
        <taxon>Brachycera</taxon>
        <taxon>Muscomorpha</taxon>
        <taxon>Ephydroidea</taxon>
        <taxon>Drosophilidae</taxon>
        <taxon>Scaptodrosophila</taxon>
    </lineage>
</organism>
<dbReference type="GeneID" id="115627631"/>
<dbReference type="OrthoDB" id="7882002at2759"/>
<sequence length="249" mass="27350">MYVCNTRSIISNFICLSKTLNLMTFNTSGGDGAGGLVGISSKLSLCLLYFILAVISGWALKHNSSTLAGYAYGLYLAHSLVCILRQTHPNPGIVQRTVCEQSHRYAPVAFITLIVGELLAIRRTTIELGANWAVVGIGFAASLFLLAIIKCFIGFNFNTNSKSTLAQNVCLNLCVLWNAYCLCRIAFVEDQFYWALGLAMLVLLNHFVLIRLTLYFNITHQEIGTVGMCFSTIFAINAIQELAEALVSR</sequence>
<evidence type="ECO:0000256" key="1">
    <source>
        <dbReference type="SAM" id="Phobius"/>
    </source>
</evidence>
<dbReference type="RefSeq" id="XP_030379227.1">
    <property type="nucleotide sequence ID" value="XM_030523367.1"/>
</dbReference>
<feature type="transmembrane region" description="Helical" evidence="1">
    <location>
        <begin position="105"/>
        <end position="121"/>
    </location>
</feature>
<protein>
    <submittedName>
        <fullName evidence="3">Uncharacterized protein LOC115627631</fullName>
    </submittedName>
</protein>
<dbReference type="Proteomes" id="UP000504634">
    <property type="component" value="Unplaced"/>
</dbReference>
<keyword evidence="1" id="KW-0812">Transmembrane</keyword>
<accession>A0A6J2TWG0</accession>
<evidence type="ECO:0000313" key="2">
    <source>
        <dbReference type="Proteomes" id="UP000504634"/>
    </source>
</evidence>
<feature type="transmembrane region" description="Helical" evidence="1">
    <location>
        <begin position="169"/>
        <end position="187"/>
    </location>
</feature>
<name>A0A6J2TWG0_DROLE</name>
<feature type="transmembrane region" description="Helical" evidence="1">
    <location>
        <begin position="43"/>
        <end position="61"/>
    </location>
</feature>
<feature type="transmembrane region" description="Helical" evidence="1">
    <location>
        <begin position="133"/>
        <end position="157"/>
    </location>
</feature>
<proteinExistence type="predicted"/>
<dbReference type="AlphaFoldDB" id="A0A6J2TWG0"/>
<reference evidence="3" key="1">
    <citation type="submission" date="2025-08" db="UniProtKB">
        <authorList>
            <consortium name="RefSeq"/>
        </authorList>
    </citation>
    <scope>IDENTIFICATION</scope>
    <source>
        <strain evidence="3">11010-0011.00</strain>
        <tissue evidence="3">Whole body</tissue>
    </source>
</reference>
<gene>
    <name evidence="3" type="primary">LOC115627631</name>
</gene>
<feature type="transmembrane region" description="Helical" evidence="1">
    <location>
        <begin position="67"/>
        <end position="84"/>
    </location>
</feature>
<feature type="transmembrane region" description="Helical" evidence="1">
    <location>
        <begin position="193"/>
        <end position="214"/>
    </location>
</feature>
<keyword evidence="1" id="KW-1133">Transmembrane helix</keyword>
<evidence type="ECO:0000313" key="3">
    <source>
        <dbReference type="RefSeq" id="XP_030379227.1"/>
    </source>
</evidence>